<evidence type="ECO:0000256" key="2">
    <source>
        <dbReference type="ARBA" id="ARBA00022737"/>
    </source>
</evidence>
<protein>
    <submittedName>
        <fullName evidence="5">Uncharacterized protein</fullName>
    </submittedName>
</protein>
<dbReference type="SMART" id="SM00320">
    <property type="entry name" value="WD40"/>
    <property type="match status" value="7"/>
</dbReference>
<dbReference type="InterPro" id="IPR015943">
    <property type="entry name" value="WD40/YVTN_repeat-like_dom_sf"/>
</dbReference>
<dbReference type="Proteomes" id="UP001234989">
    <property type="component" value="Chromosome 11"/>
</dbReference>
<keyword evidence="1 3" id="KW-0853">WD repeat</keyword>
<dbReference type="InterPro" id="IPR001680">
    <property type="entry name" value="WD40_rpt"/>
</dbReference>
<reference evidence="5" key="1">
    <citation type="submission" date="2023-08" db="EMBL/GenBank/DDBJ databases">
        <title>A de novo genome assembly of Solanum verrucosum Schlechtendal, a Mexican diploid species geographically isolated from the other diploid A-genome species in potato relatives.</title>
        <authorList>
            <person name="Hosaka K."/>
        </authorList>
    </citation>
    <scope>NUCLEOTIDE SEQUENCE</scope>
    <source>
        <tissue evidence="5">Young leaves</tissue>
    </source>
</reference>
<organism evidence="5 6">
    <name type="scientific">Solanum verrucosum</name>
    <dbReference type="NCBI Taxonomy" id="315347"/>
    <lineage>
        <taxon>Eukaryota</taxon>
        <taxon>Viridiplantae</taxon>
        <taxon>Streptophyta</taxon>
        <taxon>Embryophyta</taxon>
        <taxon>Tracheophyta</taxon>
        <taxon>Spermatophyta</taxon>
        <taxon>Magnoliopsida</taxon>
        <taxon>eudicotyledons</taxon>
        <taxon>Gunneridae</taxon>
        <taxon>Pentapetalae</taxon>
        <taxon>asterids</taxon>
        <taxon>lamiids</taxon>
        <taxon>Solanales</taxon>
        <taxon>Solanaceae</taxon>
        <taxon>Solanoideae</taxon>
        <taxon>Solaneae</taxon>
        <taxon>Solanum</taxon>
    </lineage>
</organism>
<dbReference type="PANTHER" id="PTHR15574">
    <property type="entry name" value="WD REPEAT DOMAIN-CONTAINING FAMILY"/>
    <property type="match status" value="1"/>
</dbReference>
<dbReference type="Gene3D" id="2.130.10.10">
    <property type="entry name" value="YVTN repeat-like/Quinoprotein amine dehydrogenase"/>
    <property type="match status" value="2"/>
</dbReference>
<dbReference type="PANTHER" id="PTHR15574:SF65">
    <property type="entry name" value="TRANSDUCIN_WD40 REPEAT-LIKE SUPERFAMILY PROTEIN"/>
    <property type="match status" value="1"/>
</dbReference>
<keyword evidence="2" id="KW-0677">Repeat</keyword>
<dbReference type="PROSITE" id="PS50082">
    <property type="entry name" value="WD_REPEATS_2"/>
    <property type="match status" value="1"/>
</dbReference>
<dbReference type="InterPro" id="IPR036322">
    <property type="entry name" value="WD40_repeat_dom_sf"/>
</dbReference>
<keyword evidence="6" id="KW-1185">Reference proteome</keyword>
<evidence type="ECO:0000256" key="3">
    <source>
        <dbReference type="PROSITE-ProRule" id="PRU00221"/>
    </source>
</evidence>
<name>A0AAF0V114_SOLVR</name>
<dbReference type="AlphaFoldDB" id="A0AAF0V114"/>
<sequence length="522" mass="58570">MEKLYKGDLMEFYKREIGFSKPRNFSRGISASEEMVARILEFVVGCGVVAIILELIQNGLCKRCTMIAMVKRLDLYGKLTGHEGCVNTIDFNATGDVLVSGSDDRRVILWDWATSTSKFSYPSGHMDNIFQTKFMPFTDDRKIITASADGQLARTLYSVDTLFLPAMVRLGLVLENGRVETKKVGKHQGRVHKLAVEPGSPYILYSCGEDGFVQHYDLRSNSSSKLFRCSSFTENNKQSGSIRLNGIVIDPRNPNYFAVGGSDEYARVYDIRMYQLDARTSADRPIDTFCPHHLIKTHDVHITALAYSNTSELLVSYNDELIYLFQKNMGLGPVPLLLQGEDLNKLEKPQVYSGHRNSQTVKGVSFFGPTDEYVLTGSDCGHIFIWKKKDAKLVRVMVGDRHIVNQLKPHPCIPVLATCGIEKTIKLWAPTSKDVTPLPPDVQEIMEANRRGREDHSRVTLTPDMIMHVLRLHRRQALAYIERRENLGYVDSDDDDDDGGGGAYVLGFSDGEEGENSECSIS</sequence>
<accession>A0AAF0V114</accession>
<feature type="region of interest" description="Disordered" evidence="4">
    <location>
        <begin position="491"/>
        <end position="522"/>
    </location>
</feature>
<evidence type="ECO:0000313" key="5">
    <source>
        <dbReference type="EMBL" id="WMV56362.1"/>
    </source>
</evidence>
<dbReference type="SUPFAM" id="SSF50978">
    <property type="entry name" value="WD40 repeat-like"/>
    <property type="match status" value="1"/>
</dbReference>
<dbReference type="PROSITE" id="PS50294">
    <property type="entry name" value="WD_REPEATS_REGION"/>
    <property type="match status" value="1"/>
</dbReference>
<evidence type="ECO:0000313" key="6">
    <source>
        <dbReference type="Proteomes" id="UP001234989"/>
    </source>
</evidence>
<feature type="repeat" description="WD" evidence="3">
    <location>
        <begin position="79"/>
        <end position="120"/>
    </location>
</feature>
<proteinExistence type="predicted"/>
<evidence type="ECO:0000256" key="1">
    <source>
        <dbReference type="ARBA" id="ARBA00022574"/>
    </source>
</evidence>
<dbReference type="InterPro" id="IPR045151">
    <property type="entry name" value="DCAF8"/>
</dbReference>
<dbReference type="GO" id="GO:0080008">
    <property type="term" value="C:Cul4-RING E3 ubiquitin ligase complex"/>
    <property type="evidence" value="ECO:0007669"/>
    <property type="project" value="TreeGrafter"/>
</dbReference>
<gene>
    <name evidence="5" type="ORF">MTR67_049747</name>
</gene>
<dbReference type="EMBL" id="CP133622">
    <property type="protein sequence ID" value="WMV56362.1"/>
    <property type="molecule type" value="Genomic_DNA"/>
</dbReference>
<evidence type="ECO:0000256" key="4">
    <source>
        <dbReference type="SAM" id="MobiDB-lite"/>
    </source>
</evidence>
<dbReference type="GO" id="GO:0005737">
    <property type="term" value="C:cytoplasm"/>
    <property type="evidence" value="ECO:0007669"/>
    <property type="project" value="TreeGrafter"/>
</dbReference>
<dbReference type="Pfam" id="PF00400">
    <property type="entry name" value="WD40"/>
    <property type="match status" value="2"/>
</dbReference>